<evidence type="ECO:0000313" key="2">
    <source>
        <dbReference type="EMBL" id="CCD27021.1"/>
    </source>
</evidence>
<proteinExistence type="predicted"/>
<dbReference type="HOGENOM" id="CLU_2671629_0_0_1"/>
<dbReference type="RefSeq" id="XP_003672264.1">
    <property type="nucleotide sequence ID" value="XM_003672216.1"/>
</dbReference>
<reference evidence="2 3" key="1">
    <citation type="journal article" date="2011" name="Proc. Natl. Acad. Sci. U.S.A.">
        <title>Evolutionary erosion of yeast sex chromosomes by mating-type switching accidents.</title>
        <authorList>
            <person name="Gordon J.L."/>
            <person name="Armisen D."/>
            <person name="Proux-Wera E."/>
            <person name="Oheigeartaigh S.S."/>
            <person name="Byrne K.P."/>
            <person name="Wolfe K.H."/>
        </authorList>
    </citation>
    <scope>NUCLEOTIDE SEQUENCE [LARGE SCALE GENOMIC DNA]</scope>
    <source>
        <strain evidence="3">ATCC 10597 / BCRC 20456 / CBS 421 / NBRC 0211 / NRRL Y-12639</strain>
    </source>
</reference>
<dbReference type="AlphaFoldDB" id="G0WGU3"/>
<name>G0WGU3_NAUDC</name>
<keyword evidence="1" id="KW-1133">Transmembrane helix</keyword>
<dbReference type="EMBL" id="HE580276">
    <property type="protein sequence ID" value="CCD27021.1"/>
    <property type="molecule type" value="Genomic_DNA"/>
</dbReference>
<keyword evidence="1" id="KW-0472">Membrane</keyword>
<accession>G0WGU3</accession>
<protein>
    <submittedName>
        <fullName evidence="2">Uncharacterized protein</fullName>
    </submittedName>
</protein>
<dbReference type="KEGG" id="ndi:NDAI_0J01290"/>
<dbReference type="Proteomes" id="UP000000689">
    <property type="component" value="Chromosome 10"/>
</dbReference>
<dbReference type="GeneID" id="11494280"/>
<keyword evidence="3" id="KW-1185">Reference proteome</keyword>
<keyword evidence="1" id="KW-0812">Transmembrane</keyword>
<feature type="transmembrane region" description="Helical" evidence="1">
    <location>
        <begin position="48"/>
        <end position="68"/>
    </location>
</feature>
<evidence type="ECO:0000313" key="3">
    <source>
        <dbReference type="Proteomes" id="UP000000689"/>
    </source>
</evidence>
<gene>
    <name evidence="2" type="primary">NDAI0J01290</name>
    <name evidence="2" type="ordered locus">NDAI_0J01290</name>
</gene>
<organism evidence="2 3">
    <name type="scientific">Naumovozyma dairenensis (strain ATCC 10597 / BCRC 20456 / CBS 421 / NBRC 0211 / NRRL Y-12639)</name>
    <name type="common">Saccharomyces dairenensis</name>
    <dbReference type="NCBI Taxonomy" id="1071378"/>
    <lineage>
        <taxon>Eukaryota</taxon>
        <taxon>Fungi</taxon>
        <taxon>Dikarya</taxon>
        <taxon>Ascomycota</taxon>
        <taxon>Saccharomycotina</taxon>
        <taxon>Saccharomycetes</taxon>
        <taxon>Saccharomycetales</taxon>
        <taxon>Saccharomycetaceae</taxon>
        <taxon>Naumovozyma</taxon>
    </lineage>
</organism>
<evidence type="ECO:0000256" key="1">
    <source>
        <dbReference type="SAM" id="Phobius"/>
    </source>
</evidence>
<sequence length="75" mass="8734">MLFNSVLKRSIRNTAVRQFVTNGAAHTIRPVRGLPWVSSEIQRVAPTILRWSTFLVVVLGWPAPFYYYHKIKYQS</sequence>